<sequence length="123" mass="14131">MQNLDTRKVIFYHNPRCSKSRETLKLIEELGITPEIIHYLDTPPTAEQLAVLLQQLGFKDARQLMRTKEDRYKELNLGDATLSQEALLQAMVENPKLIERPIVVVGDKARLGRPPEQVKEILL</sequence>
<evidence type="ECO:0000313" key="6">
    <source>
        <dbReference type="Proteomes" id="UP000186268"/>
    </source>
</evidence>
<dbReference type="STRING" id="1873482.Xedl_00177"/>
<dbReference type="PANTHER" id="PTHR30041:SF4">
    <property type="entry name" value="ARSENATE REDUCTASE"/>
    <property type="match status" value="1"/>
</dbReference>
<dbReference type="RefSeq" id="WP_074022186.1">
    <property type="nucleotide sequence ID" value="NZ_CAWNAG010000001.1"/>
</dbReference>
<keyword evidence="6" id="KW-1185">Reference proteome</keyword>
<dbReference type="CDD" id="cd03034">
    <property type="entry name" value="ArsC_ArsC"/>
    <property type="match status" value="1"/>
</dbReference>
<accession>A0A1Q5TZP7</accession>
<dbReference type="SUPFAM" id="SSF52833">
    <property type="entry name" value="Thioredoxin-like"/>
    <property type="match status" value="1"/>
</dbReference>
<organism evidence="5 6">
    <name type="scientific">Xenorhabdus eapokensis</name>
    <dbReference type="NCBI Taxonomy" id="1873482"/>
    <lineage>
        <taxon>Bacteria</taxon>
        <taxon>Pseudomonadati</taxon>
        <taxon>Pseudomonadota</taxon>
        <taxon>Gammaproteobacteria</taxon>
        <taxon>Enterobacterales</taxon>
        <taxon>Morganellaceae</taxon>
        <taxon>Xenorhabdus</taxon>
    </lineage>
</organism>
<evidence type="ECO:0000256" key="2">
    <source>
        <dbReference type="ARBA" id="ARBA00023002"/>
    </source>
</evidence>
<gene>
    <name evidence="5" type="ORF">Xedl_00177</name>
</gene>
<dbReference type="InterPro" id="IPR036249">
    <property type="entry name" value="Thioredoxin-like_sf"/>
</dbReference>
<dbReference type="EMBL" id="MKGQ01000001">
    <property type="protein sequence ID" value="OKP05692.1"/>
    <property type="molecule type" value="Genomic_DNA"/>
</dbReference>
<name>A0A1Q5TZP7_9GAMM</name>
<dbReference type="InterPro" id="IPR006659">
    <property type="entry name" value="Arsenate_reductase"/>
</dbReference>
<dbReference type="PANTHER" id="PTHR30041">
    <property type="entry name" value="ARSENATE REDUCTASE"/>
    <property type="match status" value="1"/>
</dbReference>
<evidence type="ECO:0000256" key="4">
    <source>
        <dbReference type="RuleBase" id="RU362029"/>
    </source>
</evidence>
<dbReference type="OrthoDB" id="9790554at2"/>
<dbReference type="EC" id="1.20.4.1" evidence="4"/>
<evidence type="ECO:0000313" key="5">
    <source>
        <dbReference type="EMBL" id="OKP05692.1"/>
    </source>
</evidence>
<comment type="similarity">
    <text evidence="1 3 4">Belongs to the ArsC family.</text>
</comment>
<dbReference type="AlphaFoldDB" id="A0A1Q5TZP7"/>
<dbReference type="NCBIfam" id="TIGR00014">
    <property type="entry name" value="arsC"/>
    <property type="match status" value="1"/>
</dbReference>
<evidence type="ECO:0000256" key="1">
    <source>
        <dbReference type="ARBA" id="ARBA00007198"/>
    </source>
</evidence>
<reference evidence="5 6" key="1">
    <citation type="submission" date="2016-09" db="EMBL/GenBank/DDBJ databases">
        <title>Xenorhabdus thuongxuanensis sp. nov. and Xenorhabdus eapokensis sp. nov., isolated from Steinernema species.</title>
        <authorList>
            <person name="Kaempfer P."/>
            <person name="Tobias N.J."/>
            <person name="Phan Ke L."/>
            <person name="Bode H.B."/>
            <person name="Glaeser S.P."/>
        </authorList>
    </citation>
    <scope>NUCLEOTIDE SEQUENCE [LARGE SCALE GENOMIC DNA]</scope>
    <source>
        <strain evidence="5 6">DL20</strain>
    </source>
</reference>
<evidence type="ECO:0000256" key="3">
    <source>
        <dbReference type="PROSITE-ProRule" id="PRU01282"/>
    </source>
</evidence>
<dbReference type="Gene3D" id="3.40.30.10">
    <property type="entry name" value="Glutaredoxin"/>
    <property type="match status" value="1"/>
</dbReference>
<dbReference type="Pfam" id="PF03960">
    <property type="entry name" value="ArsC"/>
    <property type="match status" value="1"/>
</dbReference>
<dbReference type="GO" id="GO:0008794">
    <property type="term" value="F:arsenate reductase (glutaredoxin) activity"/>
    <property type="evidence" value="ECO:0007669"/>
    <property type="project" value="UniProtKB-UniRule"/>
</dbReference>
<comment type="caution">
    <text evidence="5">The sequence shown here is derived from an EMBL/GenBank/DDBJ whole genome shotgun (WGS) entry which is preliminary data.</text>
</comment>
<dbReference type="Proteomes" id="UP000186268">
    <property type="component" value="Unassembled WGS sequence"/>
</dbReference>
<proteinExistence type="inferred from homology"/>
<keyword evidence="2 4" id="KW-0560">Oxidoreductase</keyword>
<protein>
    <recommendedName>
        <fullName evidence="4">Arsenate reductase</fullName>
        <ecNumber evidence="4">1.20.4.1</ecNumber>
    </recommendedName>
</protein>
<dbReference type="InterPro" id="IPR006660">
    <property type="entry name" value="Arsenate_reductase-like"/>
</dbReference>
<dbReference type="PROSITE" id="PS51353">
    <property type="entry name" value="ARSC"/>
    <property type="match status" value="1"/>
</dbReference>
<comment type="catalytic activity">
    <reaction evidence="4">
        <text>[glutaredoxin]-dithiol + arsenate + glutathione + H(+) = glutathionyl-S-S-[glutaredoxin] + arsenite + H2O</text>
        <dbReference type="Rhea" id="RHEA:22016"/>
        <dbReference type="Rhea" id="RHEA-COMP:10729"/>
        <dbReference type="Rhea" id="RHEA-COMP:17668"/>
        <dbReference type="ChEBI" id="CHEBI:15377"/>
        <dbReference type="ChEBI" id="CHEBI:15378"/>
        <dbReference type="ChEBI" id="CHEBI:29242"/>
        <dbReference type="ChEBI" id="CHEBI:29950"/>
        <dbReference type="ChEBI" id="CHEBI:48597"/>
        <dbReference type="ChEBI" id="CHEBI:57925"/>
        <dbReference type="ChEBI" id="CHEBI:146199"/>
        <dbReference type="EC" id="1.20.4.1"/>
    </reaction>
</comment>